<reference evidence="2 4" key="2">
    <citation type="submission" date="2014-07" db="EMBL/GenBank/DDBJ databases">
        <title>Draft genome sequence of Nonlabens ulvanivorans, an ulvan degrading bacterium.</title>
        <authorList>
            <person name="Kopel M."/>
            <person name="Helbert W."/>
            <person name="Henrissat B."/>
            <person name="Doniger T."/>
            <person name="Banin E."/>
        </authorList>
    </citation>
    <scope>NUCLEOTIDE SEQUENCE [LARGE SCALE GENOMIC DNA]</scope>
    <source>
        <strain evidence="2 4">PLR</strain>
    </source>
</reference>
<reference evidence="3 6" key="3">
    <citation type="submission" date="2018-03" db="EMBL/GenBank/DDBJ databases">
        <title>Genomic Encyclopedia of Archaeal and Bacterial Type Strains, Phase II (KMG-II): from individual species to whole genera.</title>
        <authorList>
            <person name="Goeker M."/>
        </authorList>
    </citation>
    <scope>NUCLEOTIDE SEQUENCE [LARGE SCALE GENOMIC DNA]</scope>
    <source>
        <strain evidence="3 6">DSM 22727</strain>
    </source>
</reference>
<dbReference type="EMBL" id="PVNA01000002">
    <property type="protein sequence ID" value="PRX14322.1"/>
    <property type="molecule type" value="Genomic_DNA"/>
</dbReference>
<sequence length="103" mass="11985">MPEAEAVIWRFAKDIMILSKRMDNENQIFAESFTEGLFAYEQILKTHKNINGNANEMYFSKELLNKIPSSINQAISGVVYLKQSTEKFPDDFEPLKQDKYVML</sequence>
<dbReference type="OrthoDB" id="4951670at2"/>
<dbReference type="RefSeq" id="WP_036581394.1">
    <property type="nucleotide sequence ID" value="NZ_JPJI01000026.1"/>
</dbReference>
<gene>
    <name evidence="2" type="ORF">IL45_05865</name>
    <name evidence="1" type="ORF">JCM19275_1060</name>
    <name evidence="3" type="ORF">LY02_01352</name>
</gene>
<evidence type="ECO:0000313" key="4">
    <source>
        <dbReference type="Proteomes" id="UP000028531"/>
    </source>
</evidence>
<evidence type="ECO:0000313" key="5">
    <source>
        <dbReference type="Proteomes" id="UP000029647"/>
    </source>
</evidence>
<dbReference type="EMBL" id="JPJI01000026">
    <property type="protein sequence ID" value="KEZ93728.1"/>
    <property type="molecule type" value="Genomic_DNA"/>
</dbReference>
<evidence type="ECO:0000313" key="1">
    <source>
        <dbReference type="EMBL" id="GAL75021.1"/>
    </source>
</evidence>
<dbReference type="Proteomes" id="UP000029647">
    <property type="component" value="Unassembled WGS sequence"/>
</dbReference>
<protein>
    <submittedName>
        <fullName evidence="2">Uncharacterized protein</fullName>
    </submittedName>
</protein>
<keyword evidence="6" id="KW-1185">Reference proteome</keyword>
<name>A0A084JXP4_NONUL</name>
<dbReference type="Proteomes" id="UP000028531">
    <property type="component" value="Unassembled WGS sequence"/>
</dbReference>
<dbReference type="EMBL" id="BBNT01000003">
    <property type="protein sequence ID" value="GAL75021.1"/>
    <property type="molecule type" value="Genomic_DNA"/>
</dbReference>
<dbReference type="Proteomes" id="UP000239997">
    <property type="component" value="Unassembled WGS sequence"/>
</dbReference>
<comment type="caution">
    <text evidence="2">The sequence shown here is derived from an EMBL/GenBank/DDBJ whole genome shotgun (WGS) entry which is preliminary data.</text>
</comment>
<evidence type="ECO:0000313" key="6">
    <source>
        <dbReference type="Proteomes" id="UP000239997"/>
    </source>
</evidence>
<dbReference type="AlphaFoldDB" id="A0A084JXP4"/>
<accession>A0A084JXP4</accession>
<evidence type="ECO:0000313" key="2">
    <source>
        <dbReference type="EMBL" id="KEZ93728.1"/>
    </source>
</evidence>
<reference evidence="1 5" key="1">
    <citation type="journal article" date="2014" name="Genome Announc.">
        <title>Draft Genome Sequences of Marine Flavobacterium Nonlabens Strains NR17, NR24, NR27, NR32, NR33, and Ara13.</title>
        <authorList>
            <person name="Nakanishi M."/>
            <person name="Meirelles P."/>
            <person name="Suzuki R."/>
            <person name="Takatani N."/>
            <person name="Mino S."/>
            <person name="Suda W."/>
            <person name="Oshima K."/>
            <person name="Hattori M."/>
            <person name="Ohkuma M."/>
            <person name="Hosokawa M."/>
            <person name="Miyashita K."/>
            <person name="Thompson F.L."/>
            <person name="Niwa A."/>
            <person name="Sawabe T."/>
            <person name="Sawabe T."/>
        </authorList>
    </citation>
    <scope>NUCLEOTIDE SEQUENCE [LARGE SCALE GENOMIC DNA]</scope>
    <source>
        <strain evidence="1">JCM 19275</strain>
        <strain evidence="5">JCM19275</strain>
    </source>
</reference>
<proteinExistence type="predicted"/>
<evidence type="ECO:0000313" key="3">
    <source>
        <dbReference type="EMBL" id="PRX14322.1"/>
    </source>
</evidence>
<organism evidence="2 4">
    <name type="scientific">Nonlabens ulvanivorans</name>
    <name type="common">Persicivirga ulvanivorans</name>
    <dbReference type="NCBI Taxonomy" id="906888"/>
    <lineage>
        <taxon>Bacteria</taxon>
        <taxon>Pseudomonadati</taxon>
        <taxon>Bacteroidota</taxon>
        <taxon>Flavobacteriia</taxon>
        <taxon>Flavobacteriales</taxon>
        <taxon>Flavobacteriaceae</taxon>
        <taxon>Nonlabens</taxon>
    </lineage>
</organism>